<comment type="caution">
    <text evidence="2">The sequence shown here is derived from an EMBL/GenBank/DDBJ whole genome shotgun (WGS) entry which is preliminary data.</text>
</comment>
<name>A0A1V9ZEA2_ACHHY</name>
<accession>A0A1V9ZEA2</accession>
<keyword evidence="3" id="KW-1185">Reference proteome</keyword>
<evidence type="ECO:0000256" key="1">
    <source>
        <dbReference type="SAM" id="MobiDB-lite"/>
    </source>
</evidence>
<feature type="region of interest" description="Disordered" evidence="1">
    <location>
        <begin position="1"/>
        <end position="36"/>
    </location>
</feature>
<dbReference type="Proteomes" id="UP000243579">
    <property type="component" value="Unassembled WGS sequence"/>
</dbReference>
<dbReference type="EMBL" id="JNBR01000147">
    <property type="protein sequence ID" value="OQR96334.1"/>
    <property type="molecule type" value="Genomic_DNA"/>
</dbReference>
<protein>
    <submittedName>
        <fullName evidence="2">Uncharacterized protein</fullName>
    </submittedName>
</protein>
<feature type="compositionally biased region" description="Acidic residues" evidence="1">
    <location>
        <begin position="1"/>
        <end position="17"/>
    </location>
</feature>
<proteinExistence type="predicted"/>
<gene>
    <name evidence="2" type="ORF">ACHHYP_16027</name>
</gene>
<organism evidence="2 3">
    <name type="scientific">Achlya hypogyna</name>
    <name type="common">Oomycete</name>
    <name type="synonym">Protoachlya hypogyna</name>
    <dbReference type="NCBI Taxonomy" id="1202772"/>
    <lineage>
        <taxon>Eukaryota</taxon>
        <taxon>Sar</taxon>
        <taxon>Stramenopiles</taxon>
        <taxon>Oomycota</taxon>
        <taxon>Saprolegniomycetes</taxon>
        <taxon>Saprolegniales</taxon>
        <taxon>Achlyaceae</taxon>
        <taxon>Achlya</taxon>
    </lineage>
</organism>
<dbReference type="OrthoDB" id="65086at2759"/>
<sequence length="201" mass="22623">MWSSQSDEDMQDIEEEVLGGNAPEDPGQEVGAAESLDEEMEVMKNVFHRMSEKKARQKEQSQHECVQVYTTAFQKDVDVLYATAKKKRMAEAKNIAETIQSTVMRISEQKSHLTTVHETYQANFADGIARVEDELTRLQSLRETIVAAYESSKKQLDESFADAFANVDAAAKKLEDSSVHILADTSYLNAFQHEVARLTVD</sequence>
<dbReference type="AlphaFoldDB" id="A0A1V9ZEA2"/>
<evidence type="ECO:0000313" key="2">
    <source>
        <dbReference type="EMBL" id="OQR96334.1"/>
    </source>
</evidence>
<reference evidence="2 3" key="1">
    <citation type="journal article" date="2014" name="Genome Biol. Evol.">
        <title>The secreted proteins of Achlya hypogyna and Thraustotheca clavata identify the ancestral oomycete secretome and reveal gene acquisitions by horizontal gene transfer.</title>
        <authorList>
            <person name="Misner I."/>
            <person name="Blouin N."/>
            <person name="Leonard G."/>
            <person name="Richards T.A."/>
            <person name="Lane C.E."/>
        </authorList>
    </citation>
    <scope>NUCLEOTIDE SEQUENCE [LARGE SCALE GENOMIC DNA]</scope>
    <source>
        <strain evidence="2 3">ATCC 48635</strain>
    </source>
</reference>
<evidence type="ECO:0000313" key="3">
    <source>
        <dbReference type="Proteomes" id="UP000243579"/>
    </source>
</evidence>